<feature type="region of interest" description="Disordered" evidence="2">
    <location>
        <begin position="1"/>
        <end position="48"/>
    </location>
</feature>
<dbReference type="InterPro" id="IPR011992">
    <property type="entry name" value="EF-hand-dom_pair"/>
</dbReference>
<sequence>MDEVTHELTSKKIKENGEPIVTNTSLSPDGSSTTSGTPTPPNGIPTENWASRYENIGACEEQRQLLGTEEESSDKHSSDGEADVCDVWAMTKEQHEYYEAQFKQLQSDVNALINGYDARTYFEKSKLPVEELRKIWQLSDITRDGALSLAEFKIAMHLVVLKRNGIALPNALPPSLVYTVPVTIPSTSPSNAELSLSPQSKGKEWTKFVDSPTSTLSSPGSKPVNFDFLRPSVEQNPKILHPVAVRATPVLENAGEDMRNDFKKMSVTETTPVALDGVPIKPIQRPQPKKHTAPGPGAIPPPPQSNIDDSSGGGSGPTSLPVIAASKKEPPPPPPPRPNRTHFRSSSLDLNKLGKITNSAPSVPPRTSPGSNSPSRISDGLTTGASQLTDFPRCTYYGAFHVYKRSDTKSNCDVPGNEKKPVISEIRVDEKNRYLRAVCQELQEELNALREERIALQFKLERLHSHSPVSIQTP</sequence>
<dbReference type="SUPFAM" id="SSF47473">
    <property type="entry name" value="EF-hand"/>
    <property type="match status" value="1"/>
</dbReference>
<organism evidence="5 6">
    <name type="scientific">Parthenolecanium corni</name>
    <dbReference type="NCBI Taxonomy" id="536013"/>
    <lineage>
        <taxon>Eukaryota</taxon>
        <taxon>Metazoa</taxon>
        <taxon>Ecdysozoa</taxon>
        <taxon>Arthropoda</taxon>
        <taxon>Hexapoda</taxon>
        <taxon>Insecta</taxon>
        <taxon>Pterygota</taxon>
        <taxon>Neoptera</taxon>
        <taxon>Paraneoptera</taxon>
        <taxon>Hemiptera</taxon>
        <taxon>Sternorrhyncha</taxon>
        <taxon>Coccoidea</taxon>
        <taxon>Coccidae</taxon>
        <taxon>Parthenolecanium</taxon>
    </lineage>
</organism>
<evidence type="ECO:0000256" key="1">
    <source>
        <dbReference type="SAM" id="Coils"/>
    </source>
</evidence>
<accession>A0AAN9TJE9</accession>
<protein>
    <recommendedName>
        <fullName evidence="7">RalBP1-associated Eps domain-containing protein 1</fullName>
    </recommendedName>
</protein>
<name>A0AAN9TJE9_9HEMI</name>
<dbReference type="GO" id="GO:0005509">
    <property type="term" value="F:calcium ion binding"/>
    <property type="evidence" value="ECO:0007669"/>
    <property type="project" value="InterPro"/>
</dbReference>
<feature type="region of interest" description="Disordered" evidence="2">
    <location>
        <begin position="273"/>
        <end position="384"/>
    </location>
</feature>
<dbReference type="GO" id="GO:0005886">
    <property type="term" value="C:plasma membrane"/>
    <property type="evidence" value="ECO:0007669"/>
    <property type="project" value="TreeGrafter"/>
</dbReference>
<keyword evidence="6" id="KW-1185">Reference proteome</keyword>
<evidence type="ECO:0000259" key="3">
    <source>
        <dbReference type="PROSITE" id="PS50031"/>
    </source>
</evidence>
<comment type="caution">
    <text evidence="5">The sequence shown here is derived from an EMBL/GenBank/DDBJ whole genome shotgun (WGS) entry which is preliminary data.</text>
</comment>
<evidence type="ECO:0000313" key="5">
    <source>
        <dbReference type="EMBL" id="KAK7591326.1"/>
    </source>
</evidence>
<dbReference type="Pfam" id="PF12763">
    <property type="entry name" value="EH"/>
    <property type="match status" value="1"/>
</dbReference>
<keyword evidence="1" id="KW-0175">Coiled coil</keyword>
<dbReference type="InterPro" id="IPR002048">
    <property type="entry name" value="EF_hand_dom"/>
</dbReference>
<dbReference type="AlphaFoldDB" id="A0AAN9TJE9"/>
<feature type="compositionally biased region" description="Low complexity" evidence="2">
    <location>
        <begin position="24"/>
        <end position="37"/>
    </location>
</feature>
<dbReference type="Proteomes" id="UP001367676">
    <property type="component" value="Unassembled WGS sequence"/>
</dbReference>
<dbReference type="Gene3D" id="1.10.238.10">
    <property type="entry name" value="EF-hand"/>
    <property type="match status" value="1"/>
</dbReference>
<dbReference type="CDD" id="cd00052">
    <property type="entry name" value="EH"/>
    <property type="match status" value="1"/>
</dbReference>
<evidence type="ECO:0008006" key="7">
    <source>
        <dbReference type="Google" id="ProtNLM"/>
    </source>
</evidence>
<feature type="domain" description="EF-hand" evidence="4">
    <location>
        <begin position="127"/>
        <end position="162"/>
    </location>
</feature>
<gene>
    <name evidence="5" type="ORF">V9T40_002939</name>
</gene>
<reference evidence="5 6" key="1">
    <citation type="submission" date="2024-03" db="EMBL/GenBank/DDBJ databases">
        <title>Adaptation during the transition from Ophiocordyceps entomopathogen to insect associate is accompanied by gene loss and intensified selection.</title>
        <authorList>
            <person name="Ward C.M."/>
            <person name="Onetto C.A."/>
            <person name="Borneman A.R."/>
        </authorList>
    </citation>
    <scope>NUCLEOTIDE SEQUENCE [LARGE SCALE GENOMIC DNA]</scope>
    <source>
        <strain evidence="5">AWRI1</strain>
        <tissue evidence="5">Single Adult Female</tissue>
    </source>
</reference>
<dbReference type="GO" id="GO:0005737">
    <property type="term" value="C:cytoplasm"/>
    <property type="evidence" value="ECO:0007669"/>
    <property type="project" value="TreeGrafter"/>
</dbReference>
<dbReference type="InterPro" id="IPR000261">
    <property type="entry name" value="EH_dom"/>
</dbReference>
<dbReference type="GO" id="GO:0006897">
    <property type="term" value="P:endocytosis"/>
    <property type="evidence" value="ECO:0007669"/>
    <property type="project" value="TreeGrafter"/>
</dbReference>
<dbReference type="SMART" id="SM00027">
    <property type="entry name" value="EH"/>
    <property type="match status" value="1"/>
</dbReference>
<evidence type="ECO:0000259" key="4">
    <source>
        <dbReference type="PROSITE" id="PS50222"/>
    </source>
</evidence>
<dbReference type="PANTHER" id="PTHR11216:SF174">
    <property type="entry name" value="GH06923P"/>
    <property type="match status" value="1"/>
</dbReference>
<feature type="compositionally biased region" description="Polar residues" evidence="2">
    <location>
        <begin position="368"/>
        <end position="384"/>
    </location>
</feature>
<evidence type="ECO:0000256" key="2">
    <source>
        <dbReference type="SAM" id="MobiDB-lite"/>
    </source>
</evidence>
<feature type="domain" description="EH" evidence="3">
    <location>
        <begin position="94"/>
        <end position="177"/>
    </location>
</feature>
<dbReference type="PROSITE" id="PS50222">
    <property type="entry name" value="EF_HAND_2"/>
    <property type="match status" value="1"/>
</dbReference>
<dbReference type="PANTHER" id="PTHR11216">
    <property type="entry name" value="EH DOMAIN"/>
    <property type="match status" value="1"/>
</dbReference>
<dbReference type="PROSITE" id="PS50031">
    <property type="entry name" value="EH"/>
    <property type="match status" value="1"/>
</dbReference>
<feature type="coiled-coil region" evidence="1">
    <location>
        <begin position="432"/>
        <end position="459"/>
    </location>
</feature>
<evidence type="ECO:0000313" key="6">
    <source>
        <dbReference type="Proteomes" id="UP001367676"/>
    </source>
</evidence>
<dbReference type="EMBL" id="JBBCAQ010000022">
    <property type="protein sequence ID" value="KAK7591326.1"/>
    <property type="molecule type" value="Genomic_DNA"/>
</dbReference>
<dbReference type="GO" id="GO:0016197">
    <property type="term" value="P:endosomal transport"/>
    <property type="evidence" value="ECO:0007669"/>
    <property type="project" value="TreeGrafter"/>
</dbReference>
<proteinExistence type="predicted"/>
<feature type="compositionally biased region" description="Basic and acidic residues" evidence="2">
    <location>
        <begin position="1"/>
        <end position="17"/>
    </location>
</feature>